<dbReference type="Proteomes" id="UP000299102">
    <property type="component" value="Unassembled WGS sequence"/>
</dbReference>
<accession>A0A4C1YC58</accession>
<dbReference type="EMBL" id="BGZK01001182">
    <property type="protein sequence ID" value="GBP73666.1"/>
    <property type="molecule type" value="Genomic_DNA"/>
</dbReference>
<keyword evidence="2" id="KW-1185">Reference proteome</keyword>
<evidence type="ECO:0000313" key="2">
    <source>
        <dbReference type="Proteomes" id="UP000299102"/>
    </source>
</evidence>
<gene>
    <name evidence="1" type="ORF">EVAR_103947_1</name>
</gene>
<reference evidence="1 2" key="1">
    <citation type="journal article" date="2019" name="Commun. Biol.">
        <title>The bagworm genome reveals a unique fibroin gene that provides high tensile strength.</title>
        <authorList>
            <person name="Kono N."/>
            <person name="Nakamura H."/>
            <person name="Ohtoshi R."/>
            <person name="Tomita M."/>
            <person name="Numata K."/>
            <person name="Arakawa K."/>
        </authorList>
    </citation>
    <scope>NUCLEOTIDE SEQUENCE [LARGE SCALE GENOMIC DNA]</scope>
</reference>
<organism evidence="1 2">
    <name type="scientific">Eumeta variegata</name>
    <name type="common">Bagworm moth</name>
    <name type="synonym">Eumeta japonica</name>
    <dbReference type="NCBI Taxonomy" id="151549"/>
    <lineage>
        <taxon>Eukaryota</taxon>
        <taxon>Metazoa</taxon>
        <taxon>Ecdysozoa</taxon>
        <taxon>Arthropoda</taxon>
        <taxon>Hexapoda</taxon>
        <taxon>Insecta</taxon>
        <taxon>Pterygota</taxon>
        <taxon>Neoptera</taxon>
        <taxon>Endopterygota</taxon>
        <taxon>Lepidoptera</taxon>
        <taxon>Glossata</taxon>
        <taxon>Ditrysia</taxon>
        <taxon>Tineoidea</taxon>
        <taxon>Psychidae</taxon>
        <taxon>Oiketicinae</taxon>
        <taxon>Eumeta</taxon>
    </lineage>
</organism>
<comment type="caution">
    <text evidence="1">The sequence shown here is derived from an EMBL/GenBank/DDBJ whole genome shotgun (WGS) entry which is preliminary data.</text>
</comment>
<sequence length="134" mass="15075">MKTSVKGELLQWGRYPNLTDIRNPIFAMIFRKLWQFSSVPDGNDDCCDFLIGSLVLRTPASNSRRTAARAPLAGETVARHSARGLTRALVRLFSIQMRPALAPLLARPLRGSATNFNFHHSSDTEHFEAFLFMI</sequence>
<name>A0A4C1YC58_EUMVA</name>
<proteinExistence type="predicted"/>
<dbReference type="AlphaFoldDB" id="A0A4C1YC58"/>
<protein>
    <submittedName>
        <fullName evidence="1">Uncharacterized protein</fullName>
    </submittedName>
</protein>
<evidence type="ECO:0000313" key="1">
    <source>
        <dbReference type="EMBL" id="GBP73666.1"/>
    </source>
</evidence>